<dbReference type="Pfam" id="PF07631">
    <property type="entry name" value="PSD4"/>
    <property type="match status" value="1"/>
</dbReference>
<name>A0A2S7U342_9BACT</name>
<accession>A0A2S7U342</accession>
<feature type="domain" description="DUF1592" evidence="3">
    <location>
        <begin position="490"/>
        <end position="622"/>
    </location>
</feature>
<evidence type="ECO:0008006" key="7">
    <source>
        <dbReference type="Google" id="ProtNLM"/>
    </source>
</evidence>
<dbReference type="InterPro" id="IPR013042">
    <property type="entry name" value="DUF1592"/>
</dbReference>
<dbReference type="Pfam" id="PF07627">
    <property type="entry name" value="PSCyt3"/>
    <property type="match status" value="1"/>
</dbReference>
<feature type="domain" description="DUF1588" evidence="2">
    <location>
        <begin position="759"/>
        <end position="855"/>
    </location>
</feature>
<feature type="domain" description="Cytochrome C Planctomycete-type" evidence="4">
    <location>
        <begin position="9"/>
        <end position="54"/>
    </location>
</feature>
<dbReference type="Proteomes" id="UP000239907">
    <property type="component" value="Unassembled WGS sequence"/>
</dbReference>
<dbReference type="Pfam" id="PF07635">
    <property type="entry name" value="PSCyt1"/>
    <property type="match status" value="1"/>
</dbReference>
<organism evidence="5 6">
    <name type="scientific">Rubritalea profundi</name>
    <dbReference type="NCBI Taxonomy" id="1658618"/>
    <lineage>
        <taxon>Bacteria</taxon>
        <taxon>Pseudomonadati</taxon>
        <taxon>Verrucomicrobiota</taxon>
        <taxon>Verrucomicrobiia</taxon>
        <taxon>Verrucomicrobiales</taxon>
        <taxon>Rubritaleaceae</taxon>
        <taxon>Rubritalea</taxon>
    </lineage>
</organism>
<dbReference type="AlphaFoldDB" id="A0A2S7U342"/>
<evidence type="ECO:0000259" key="1">
    <source>
        <dbReference type="Pfam" id="PF07624"/>
    </source>
</evidence>
<dbReference type="Pfam" id="PF07624">
    <property type="entry name" value="PSD2"/>
    <property type="match status" value="1"/>
</dbReference>
<dbReference type="EMBL" id="MQWA01000001">
    <property type="protein sequence ID" value="PQJ29415.1"/>
    <property type="molecule type" value="Genomic_DNA"/>
</dbReference>
<dbReference type="InterPro" id="IPR011429">
    <property type="entry name" value="Cyt_c_Planctomycete-type"/>
</dbReference>
<dbReference type="RefSeq" id="WP_105043915.1">
    <property type="nucleotide sequence ID" value="NZ_MQWA01000001.1"/>
</dbReference>
<dbReference type="OrthoDB" id="174750at2"/>
<proteinExistence type="predicted"/>
<reference evidence="5 6" key="1">
    <citation type="submission" date="2016-12" db="EMBL/GenBank/DDBJ databases">
        <title>Study of bacterial adaptation to deep sea.</title>
        <authorList>
            <person name="Song J."/>
            <person name="Yoshizawa S."/>
            <person name="Kogure K."/>
        </authorList>
    </citation>
    <scope>NUCLEOTIDE SEQUENCE [LARGE SCALE GENOMIC DNA]</scope>
    <source>
        <strain evidence="5 6">SAORIC-165</strain>
    </source>
</reference>
<keyword evidence="6" id="KW-1185">Reference proteome</keyword>
<evidence type="ECO:0000313" key="6">
    <source>
        <dbReference type="Proteomes" id="UP000239907"/>
    </source>
</evidence>
<dbReference type="InterPro" id="IPR013039">
    <property type="entry name" value="DUF1588"/>
</dbReference>
<sequence length="978" mass="112868">MDVLLDVYCYACHDEDKQKGDIRLDQLASLSQDARLDLLNKMQEQIFFEEMPPKKKKSQPTPTERKQMTAWISSELKKHAASKLEDKIRMPSYGNYVDHDRLFSGEYKDLKAFTPDRRWLISEFIFDAKFNKLLNHKPTQTIDGKRQSVIGDNNRRVNLTNPFLLPTNTGVRYYDTTTLNGGHLLTMLTNAKNAATHMMYLAKRDRRYLPAVDGIMAKENGHNGTLAARESFLNKFIEQVCNEIYQGKNSSLLPKLERVEMKPAASTSGKEIKKAPFHSAQPGNAELELIYRSMLKHQKNGESDAQLIAKCEKEWFYFGDNERKIQARVTFLKNYMTEWRAQIKQHNYEKKHKPHVYSPLKEDEMLLVKKAITQHRKKGDRYNEIISKCIEDWSQGFVQERIDAGPPTGKLVTDLVDQVFIKLFERPATSEESEKYVLLTRSYIKDLGNNKGMKKLIQTLILSSEFVYRSEFGQGVADKSNRKMLSPRDASYAIAYALSDSSPDKELAEAAKNGKLNTREDYKREVTRLLKNRNQFYVVDEAVQRLQDTASITNQPIRKLRFFREFFGYQKMLPIFKDNKRFGGNYDNSKGRLVGEADRLVDHILENDQNVIETLLHTEKFYVYHSGNNEAMTESTKRLRKIYDYFKDKDWKNFEMDDLLKHKDFLDEVKLHSVDLKGPEHKKRDRTKVFKQHMTSFALRFDKGQKSAAPYAAYSSHGVHNAATRTGKKFRAEEVTKFFNISLDDWDYPAVQPAKVAHRKGMLTHPAWLIAHSQNTETDPVIRGKWIREKLLAGTVPDVPITVDAVIPEDHHKTLRGRLVDVTEKEACWKCHERMNPLGYAFESYDDFGRFRTQESLEHPDNLIKKGPDKAAAHVDLRDIYKTLPVNPKGHLSGTGDKNLDGDVQDALDLVARLAKSERVRQSVIRYAFRYFMGRNEVLSDSKTLIDADQAYVKSGGSFDAVIVSFLTSDSFLYRKAQ</sequence>
<evidence type="ECO:0000259" key="2">
    <source>
        <dbReference type="Pfam" id="PF07627"/>
    </source>
</evidence>
<gene>
    <name evidence="5" type="ORF">BSZ32_13575</name>
</gene>
<dbReference type="InterPro" id="IPR011478">
    <property type="entry name" value="DUF1585"/>
</dbReference>
<feature type="domain" description="DUF1585" evidence="1">
    <location>
        <begin position="904"/>
        <end position="972"/>
    </location>
</feature>
<comment type="caution">
    <text evidence="5">The sequence shown here is derived from an EMBL/GenBank/DDBJ whole genome shotgun (WGS) entry which is preliminary data.</text>
</comment>
<evidence type="ECO:0000313" key="5">
    <source>
        <dbReference type="EMBL" id="PQJ29415.1"/>
    </source>
</evidence>
<evidence type="ECO:0000259" key="4">
    <source>
        <dbReference type="Pfam" id="PF07635"/>
    </source>
</evidence>
<evidence type="ECO:0000259" key="3">
    <source>
        <dbReference type="Pfam" id="PF07631"/>
    </source>
</evidence>
<protein>
    <recommendedName>
        <fullName evidence="7">Haem-binding domain-containing protein</fullName>
    </recommendedName>
</protein>